<comment type="caution">
    <text evidence="2">The sequence shown here is derived from an EMBL/GenBank/DDBJ whole genome shotgun (WGS) entry which is preliminary data.</text>
</comment>
<protein>
    <submittedName>
        <fullName evidence="2">Uncharacterized protein</fullName>
    </submittedName>
</protein>
<dbReference type="Proteomes" id="UP001151760">
    <property type="component" value="Unassembled WGS sequence"/>
</dbReference>
<organism evidence="2 3">
    <name type="scientific">Tanacetum coccineum</name>
    <dbReference type="NCBI Taxonomy" id="301880"/>
    <lineage>
        <taxon>Eukaryota</taxon>
        <taxon>Viridiplantae</taxon>
        <taxon>Streptophyta</taxon>
        <taxon>Embryophyta</taxon>
        <taxon>Tracheophyta</taxon>
        <taxon>Spermatophyta</taxon>
        <taxon>Magnoliopsida</taxon>
        <taxon>eudicotyledons</taxon>
        <taxon>Gunneridae</taxon>
        <taxon>Pentapetalae</taxon>
        <taxon>asterids</taxon>
        <taxon>campanulids</taxon>
        <taxon>Asterales</taxon>
        <taxon>Asteraceae</taxon>
        <taxon>Asteroideae</taxon>
        <taxon>Anthemideae</taxon>
        <taxon>Anthemidinae</taxon>
        <taxon>Tanacetum</taxon>
    </lineage>
</organism>
<sequence length="152" mass="16237">MDCQSMEFEAPPDIIPIHDDDYFIDDEDDIPHLLDFVDEVLTNVDDDDAVATMSAAVACGQMSAAVACGHGGDGGNDDPSRPHPLLVGLGFRGVGGRKSTRGGRGGGRDGGRKGVHKATRNIALKEAMERYGPGTDIKKRTKIKTKPSTRME</sequence>
<dbReference type="EMBL" id="BQNB010011933">
    <property type="protein sequence ID" value="GJS97055.1"/>
    <property type="molecule type" value="Genomic_DNA"/>
</dbReference>
<name>A0ABQ5A436_9ASTR</name>
<feature type="compositionally biased region" description="Basic residues" evidence="1">
    <location>
        <begin position="139"/>
        <end position="152"/>
    </location>
</feature>
<gene>
    <name evidence="2" type="ORF">Tco_0804023</name>
</gene>
<accession>A0ABQ5A436</accession>
<evidence type="ECO:0000313" key="2">
    <source>
        <dbReference type="EMBL" id="GJS97055.1"/>
    </source>
</evidence>
<proteinExistence type="predicted"/>
<evidence type="ECO:0000256" key="1">
    <source>
        <dbReference type="SAM" id="MobiDB-lite"/>
    </source>
</evidence>
<evidence type="ECO:0000313" key="3">
    <source>
        <dbReference type="Proteomes" id="UP001151760"/>
    </source>
</evidence>
<keyword evidence="3" id="KW-1185">Reference proteome</keyword>
<reference evidence="2" key="1">
    <citation type="journal article" date="2022" name="Int. J. Mol. Sci.">
        <title>Draft Genome of Tanacetum Coccineum: Genomic Comparison of Closely Related Tanacetum-Family Plants.</title>
        <authorList>
            <person name="Yamashiro T."/>
            <person name="Shiraishi A."/>
            <person name="Nakayama K."/>
            <person name="Satake H."/>
        </authorList>
    </citation>
    <scope>NUCLEOTIDE SEQUENCE</scope>
</reference>
<feature type="region of interest" description="Disordered" evidence="1">
    <location>
        <begin position="68"/>
        <end position="152"/>
    </location>
</feature>
<reference evidence="2" key="2">
    <citation type="submission" date="2022-01" db="EMBL/GenBank/DDBJ databases">
        <authorList>
            <person name="Yamashiro T."/>
            <person name="Shiraishi A."/>
            <person name="Satake H."/>
            <person name="Nakayama K."/>
        </authorList>
    </citation>
    <scope>NUCLEOTIDE SEQUENCE</scope>
</reference>